<dbReference type="AlphaFoldDB" id="A0A240UNJ2"/>
<sequence length="157" mass="17102">MQPSRLVRHSGPLLAAGLLAILAFVQTYTFKSVPAILARGLQPATFPRLVTGLILILAVIAFIHDLRKPPAPGEALPKVLFSTTLLLVIFSALLASNLFLIALITVTVGTALLWGERRVLVLTALALAPVIAIVLFDIGLEVRFPRSPLLNLYYEWR</sequence>
<reference evidence="1 2" key="1">
    <citation type="submission" date="2017-05" db="EMBL/GenBank/DDBJ databases">
        <authorList>
            <person name="Song R."/>
            <person name="Chenine A.L."/>
            <person name="Ruprecht R.M."/>
        </authorList>
    </citation>
    <scope>NUCLEOTIDE SEQUENCE [LARGE SCALE GENOMIC DNA]</scope>
    <source>
        <strain evidence="1">SW32</strain>
    </source>
</reference>
<evidence type="ECO:0000313" key="1">
    <source>
        <dbReference type="EMBL" id="ART63077.1"/>
    </source>
</evidence>
<protein>
    <submittedName>
        <fullName evidence="1">Uncharacterized protein</fullName>
    </submittedName>
</protein>
<gene>
    <name evidence="1" type="ORF">B9H00_08435</name>
</gene>
<dbReference type="Proteomes" id="UP000194457">
    <property type="component" value="Chromosome"/>
</dbReference>
<accession>A0A240UNJ2</accession>
<dbReference type="InterPro" id="IPR009936">
    <property type="entry name" value="DUF1468"/>
</dbReference>
<evidence type="ECO:0000313" key="2">
    <source>
        <dbReference type="Proteomes" id="UP000194457"/>
    </source>
</evidence>
<name>A0A240UNJ2_9GAMM</name>
<dbReference type="RefSeq" id="WP_086900288.1">
    <property type="nucleotide sequence ID" value="NZ_CP021358.1"/>
</dbReference>
<dbReference type="EMBL" id="CP021358">
    <property type="protein sequence ID" value="ART63077.1"/>
    <property type="molecule type" value="Genomic_DNA"/>
</dbReference>
<proteinExistence type="predicted"/>
<dbReference type="Pfam" id="PF07331">
    <property type="entry name" value="TctB"/>
    <property type="match status" value="1"/>
</dbReference>
<organism evidence="1 2">
    <name type="scientific">Kushneria marisflavi</name>
    <dbReference type="NCBI Taxonomy" id="157779"/>
    <lineage>
        <taxon>Bacteria</taxon>
        <taxon>Pseudomonadati</taxon>
        <taxon>Pseudomonadota</taxon>
        <taxon>Gammaproteobacteria</taxon>
        <taxon>Oceanospirillales</taxon>
        <taxon>Halomonadaceae</taxon>
        <taxon>Kushneria</taxon>
    </lineage>
</organism>
<dbReference type="KEGG" id="kma:B9H00_08435"/>
<dbReference type="OrthoDB" id="6183208at2"/>
<keyword evidence="2" id="KW-1185">Reference proteome</keyword>